<gene>
    <name evidence="1" type="ORF">RRG08_041937</name>
</gene>
<comment type="caution">
    <text evidence="1">The sequence shown here is derived from an EMBL/GenBank/DDBJ whole genome shotgun (WGS) entry which is preliminary data.</text>
</comment>
<dbReference type="EMBL" id="JAWDGP010007375">
    <property type="protein sequence ID" value="KAK3722332.1"/>
    <property type="molecule type" value="Genomic_DNA"/>
</dbReference>
<protein>
    <submittedName>
        <fullName evidence="1">Uncharacterized protein</fullName>
    </submittedName>
</protein>
<name>A0AAE1CP76_9GAST</name>
<reference evidence="1" key="1">
    <citation type="journal article" date="2023" name="G3 (Bethesda)">
        <title>A reference genome for the long-term kleptoplast-retaining sea slug Elysia crispata morphotype clarki.</title>
        <authorList>
            <person name="Eastman K.E."/>
            <person name="Pendleton A.L."/>
            <person name="Shaikh M.A."/>
            <person name="Suttiyut T."/>
            <person name="Ogas R."/>
            <person name="Tomko P."/>
            <person name="Gavelis G."/>
            <person name="Widhalm J.R."/>
            <person name="Wisecaver J.H."/>
        </authorList>
    </citation>
    <scope>NUCLEOTIDE SEQUENCE</scope>
    <source>
        <strain evidence="1">ECLA1</strain>
    </source>
</reference>
<accession>A0AAE1CP76</accession>
<evidence type="ECO:0000313" key="2">
    <source>
        <dbReference type="Proteomes" id="UP001283361"/>
    </source>
</evidence>
<evidence type="ECO:0000313" key="1">
    <source>
        <dbReference type="EMBL" id="KAK3722332.1"/>
    </source>
</evidence>
<dbReference type="AlphaFoldDB" id="A0AAE1CP76"/>
<sequence length="73" mass="7922">MLCYCVDIASYLDHGARARNTSSGLKLVNVLPYELQIPYGAPLQTQLGQGMLVLQVLNSCLSPHGAMLLLGYQ</sequence>
<organism evidence="1 2">
    <name type="scientific">Elysia crispata</name>
    <name type="common">lettuce slug</name>
    <dbReference type="NCBI Taxonomy" id="231223"/>
    <lineage>
        <taxon>Eukaryota</taxon>
        <taxon>Metazoa</taxon>
        <taxon>Spiralia</taxon>
        <taxon>Lophotrochozoa</taxon>
        <taxon>Mollusca</taxon>
        <taxon>Gastropoda</taxon>
        <taxon>Heterobranchia</taxon>
        <taxon>Euthyneura</taxon>
        <taxon>Panpulmonata</taxon>
        <taxon>Sacoglossa</taxon>
        <taxon>Placobranchoidea</taxon>
        <taxon>Plakobranchidae</taxon>
        <taxon>Elysia</taxon>
    </lineage>
</organism>
<dbReference type="Proteomes" id="UP001283361">
    <property type="component" value="Unassembled WGS sequence"/>
</dbReference>
<proteinExistence type="predicted"/>
<keyword evidence="2" id="KW-1185">Reference proteome</keyword>